<dbReference type="KEGG" id="vg:77948224"/>
<keyword evidence="2" id="KW-1185">Reference proteome</keyword>
<accession>A0A7T5UE34</accession>
<dbReference type="EMBL" id="MW343794">
    <property type="protein sequence ID" value="QQG33714.1"/>
    <property type="molecule type" value="Genomic_DNA"/>
</dbReference>
<proteinExistence type="predicted"/>
<protein>
    <submittedName>
        <fullName evidence="1">Uncharacterized protein</fullName>
    </submittedName>
</protein>
<organism evidence="1 2">
    <name type="scientific">Cronobacter phage A24</name>
    <dbReference type="NCBI Taxonomy" id="2795745"/>
    <lineage>
        <taxon>Viruses</taxon>
        <taxon>Duplodnaviria</taxon>
        <taxon>Heunggongvirae</taxon>
        <taxon>Uroviricota</taxon>
        <taxon>Caudoviricetes</taxon>
        <taxon>Grimontviridae</taxon>
        <taxon>Crifsvirus</taxon>
        <taxon>Crifsvirus A24</taxon>
    </lineage>
</organism>
<evidence type="ECO:0000313" key="2">
    <source>
        <dbReference type="Proteomes" id="UP000595896"/>
    </source>
</evidence>
<dbReference type="RefSeq" id="YP_010671962.1">
    <property type="nucleotide sequence ID" value="NC_070973.1"/>
</dbReference>
<evidence type="ECO:0000313" key="1">
    <source>
        <dbReference type="EMBL" id="QQG33714.1"/>
    </source>
</evidence>
<dbReference type="GeneID" id="77948224"/>
<name>A0A7T5UE34_9CAUD</name>
<dbReference type="Proteomes" id="UP000595896">
    <property type="component" value="Segment"/>
</dbReference>
<reference evidence="1 2" key="1">
    <citation type="submission" date="2020-12" db="EMBL/GenBank/DDBJ databases">
        <authorList>
            <person name="Luo D."/>
            <person name="Li C."/>
            <person name="Zeng H."/>
        </authorList>
    </citation>
    <scope>NUCLEOTIDE SEQUENCE [LARGE SCALE GENOMIC DNA]</scope>
</reference>
<sequence>MKYMLLILIAFNCYGYQTDETDMLFSAEDYAQERHVQRVKPHKEDKKVIVVTQEELDRVLKSTKEGSK</sequence>